<reference evidence="3" key="1">
    <citation type="journal article" date="2021" name="Science">
        <title>Hunting the eagle killer: A cyanobacterial neurotoxin causes vacuolar myelinopathy.</title>
        <authorList>
            <person name="Breinlinger S."/>
            <person name="Phillips T.J."/>
            <person name="Haram B.N."/>
            <person name="Mares J."/>
            <person name="Martinez Yerena J.A."/>
            <person name="Hrouzek P."/>
            <person name="Sobotka R."/>
            <person name="Henderson W.M."/>
            <person name="Schmieder P."/>
            <person name="Williams S.M."/>
            <person name="Lauderdale J.D."/>
            <person name="Wilde H.D."/>
            <person name="Gerrin W."/>
            <person name="Kust A."/>
            <person name="Washington J.W."/>
            <person name="Wagner C."/>
            <person name="Geier B."/>
            <person name="Liebeke M."/>
            <person name="Enke H."/>
            <person name="Niedermeyer T.H.J."/>
            <person name="Wilde S.B."/>
        </authorList>
    </citation>
    <scope>NUCLEOTIDE SEQUENCE [LARGE SCALE GENOMIC DNA]</scope>
    <source>
        <strain evidence="3">Thurmond2011</strain>
    </source>
</reference>
<evidence type="ECO:0000313" key="2">
    <source>
        <dbReference type="EMBL" id="MDR9893022.1"/>
    </source>
</evidence>
<proteinExistence type="predicted"/>
<dbReference type="AlphaFoldDB" id="A0AAP5I3E0"/>
<evidence type="ECO:0000256" key="1">
    <source>
        <dbReference type="SAM" id="MobiDB-lite"/>
    </source>
</evidence>
<accession>A0AAP5I3E0</accession>
<protein>
    <submittedName>
        <fullName evidence="2">Uncharacterized protein</fullName>
    </submittedName>
</protein>
<dbReference type="EMBL" id="JAALHA020000001">
    <property type="protein sequence ID" value="MDR9893022.1"/>
    <property type="molecule type" value="Genomic_DNA"/>
</dbReference>
<name>A0AAP5I3E0_9CYAN</name>
<feature type="region of interest" description="Disordered" evidence="1">
    <location>
        <begin position="68"/>
        <end position="94"/>
    </location>
</feature>
<keyword evidence="3" id="KW-1185">Reference proteome</keyword>
<dbReference type="Proteomes" id="UP000667802">
    <property type="component" value="Unassembled WGS sequence"/>
</dbReference>
<gene>
    <name evidence="2" type="ORF">G7B40_000280</name>
</gene>
<evidence type="ECO:0000313" key="3">
    <source>
        <dbReference type="Proteomes" id="UP000667802"/>
    </source>
</evidence>
<sequence>MSERIVRQLNSNLVSVAKTTGATVMSGEKRRYVSVDDQELRRLREQDSRLRSVQQDLPERLNKVREETRREFQQRLAPLEQRARQQEQDMQQLRSGLSDLERSTQRRLQQQRQEFNNALRESEYRQQQALIRETSRLESAMNQGFAQQRCEYLRITSEQRQEYLRLNQQLAQKFTQLIVEERQAREKGQRVLQQQIDRIFDSIEQEKQYKAKLAQDLLADVEVIWQQIDRNYQHERFAPGRLADLRRGLELARNNIQVGVSEAAIATAQQTYLALSDLRLELEQKEQEWLLLYNAALEDLRSLIAEVQANRECEVEVGQGDEADKFRLEVDYWVSGRLSEYEQELNHLEAQLKTGESTLTTEQVKQIGEQINNLHPRLGQIVEQAKLEILGSQLRVEIADKAVEVLESMGYSLVDSDTNAIYEGMDQRNAYVVKVKNIAGDEVVTIISPEKEFGTNSVSINTFSQKLLDEKATQQNAKAIFDVLEVEGVKGTRPLECLTRPKQEYQNMQQVRQRRGKQGT</sequence>
<organism evidence="2 3">
    <name type="scientific">Aetokthonos hydrillicola Thurmond2011</name>
    <dbReference type="NCBI Taxonomy" id="2712845"/>
    <lineage>
        <taxon>Bacteria</taxon>
        <taxon>Bacillati</taxon>
        <taxon>Cyanobacteriota</taxon>
        <taxon>Cyanophyceae</taxon>
        <taxon>Nostocales</taxon>
        <taxon>Hapalosiphonaceae</taxon>
        <taxon>Aetokthonos</taxon>
    </lineage>
</organism>
<comment type="caution">
    <text evidence="2">The sequence shown here is derived from an EMBL/GenBank/DDBJ whole genome shotgun (WGS) entry which is preliminary data.</text>
</comment>
<dbReference type="RefSeq" id="WP_243902243.1">
    <property type="nucleotide sequence ID" value="NZ_CAWQFN010000640.1"/>
</dbReference>